<dbReference type="RefSeq" id="XP_044725956.1">
    <property type="nucleotide sequence ID" value="XM_044859556.1"/>
</dbReference>
<keyword evidence="8 16" id="KW-1133">Transmembrane helix</keyword>
<keyword evidence="14" id="KW-0249">Electron transport</keyword>
<name>A0A9P8N6B3_9HYPO</name>
<evidence type="ECO:0000256" key="7">
    <source>
        <dbReference type="ARBA" id="ARBA00022832"/>
    </source>
</evidence>
<feature type="compositionally biased region" description="Polar residues" evidence="15">
    <location>
        <begin position="1"/>
        <end position="11"/>
    </location>
</feature>
<comment type="caution">
    <text evidence="18">The sequence shown here is derived from an EMBL/GenBank/DDBJ whole genome shotgun (WGS) entry which is preliminary data.</text>
</comment>
<dbReference type="SUPFAM" id="SSF55856">
    <property type="entry name" value="Cytochrome b5-like heme/steroid binding domain"/>
    <property type="match status" value="1"/>
</dbReference>
<evidence type="ECO:0000256" key="14">
    <source>
        <dbReference type="PIRNR" id="PIRNR000345"/>
    </source>
</evidence>
<dbReference type="InterPro" id="IPR009160">
    <property type="entry name" value="Acyl-CoA_deSatase_haem/ster-bd"/>
</dbReference>
<dbReference type="GO" id="GO:0005506">
    <property type="term" value="F:iron ion binding"/>
    <property type="evidence" value="ECO:0007669"/>
    <property type="project" value="TreeGrafter"/>
</dbReference>
<evidence type="ECO:0000256" key="1">
    <source>
        <dbReference type="ARBA" id="ARBA00004141"/>
    </source>
</evidence>
<evidence type="ECO:0000256" key="6">
    <source>
        <dbReference type="ARBA" id="ARBA00022723"/>
    </source>
</evidence>
<dbReference type="PANTHER" id="PTHR11351:SF31">
    <property type="entry name" value="DESATURASE 1, ISOFORM A-RELATED"/>
    <property type="match status" value="1"/>
</dbReference>
<reference evidence="18" key="1">
    <citation type="submission" date="2021-09" db="EMBL/GenBank/DDBJ databases">
        <title>A high-quality genome of the endoparasitic fungus Hirsutella rhossiliensis with a comparison of Hirsutella genomes reveals transposable elements contributing to genome size variation.</title>
        <authorList>
            <person name="Lin R."/>
            <person name="Jiao Y."/>
            <person name="Sun X."/>
            <person name="Ling J."/>
            <person name="Xie B."/>
            <person name="Cheng X."/>
        </authorList>
    </citation>
    <scope>NUCLEOTIDE SEQUENCE</scope>
    <source>
        <strain evidence="18">HR02</strain>
    </source>
</reference>
<comment type="cofactor">
    <cofactor evidence="14">
        <name>Fe(2+)</name>
        <dbReference type="ChEBI" id="CHEBI:29033"/>
    </cofactor>
    <text evidence="14">Expected to bind 2 Fe(2+) ions per subunit.</text>
</comment>
<evidence type="ECO:0000256" key="9">
    <source>
        <dbReference type="ARBA" id="ARBA00023002"/>
    </source>
</evidence>
<dbReference type="EC" id="1.14.19.1" evidence="14"/>
<protein>
    <recommendedName>
        <fullName evidence="14">Acyl-CoA desaturase</fullName>
        <ecNumber evidence="14">1.14.19.1</ecNumber>
    </recommendedName>
</protein>
<keyword evidence="3 14" id="KW-0444">Lipid biosynthesis</keyword>
<dbReference type="Pfam" id="PF00173">
    <property type="entry name" value="Cyt-b5"/>
    <property type="match status" value="1"/>
</dbReference>
<dbReference type="GO" id="GO:0006636">
    <property type="term" value="P:unsaturated fatty acid biosynthetic process"/>
    <property type="evidence" value="ECO:0007669"/>
    <property type="project" value="UniProtKB-UniRule"/>
</dbReference>
<dbReference type="PANTHER" id="PTHR11351">
    <property type="entry name" value="ACYL-COA DESATURASE"/>
    <property type="match status" value="1"/>
</dbReference>
<evidence type="ECO:0000256" key="16">
    <source>
        <dbReference type="SAM" id="Phobius"/>
    </source>
</evidence>
<dbReference type="InterPro" id="IPR001199">
    <property type="entry name" value="Cyt_B5-like_heme/steroid-bd"/>
</dbReference>
<gene>
    <name evidence="18" type="ORF">HRG_01085</name>
</gene>
<keyword evidence="6 14" id="KW-0479">Metal-binding</keyword>
<comment type="function">
    <text evidence="14">Stearoyl-CoA desaturase that utilizes O(2) and electrons from reduced cytochrome b5 to introduce the first double bond into saturated fatty acyl-CoA substrates.</text>
</comment>
<dbReference type="PROSITE" id="PS50255">
    <property type="entry name" value="CYTOCHROME_B5_2"/>
    <property type="match status" value="1"/>
</dbReference>
<evidence type="ECO:0000259" key="17">
    <source>
        <dbReference type="PROSITE" id="PS50255"/>
    </source>
</evidence>
<feature type="compositionally biased region" description="Low complexity" evidence="15">
    <location>
        <begin position="12"/>
        <end position="33"/>
    </location>
</feature>
<feature type="transmembrane region" description="Helical" evidence="16">
    <location>
        <begin position="118"/>
        <end position="140"/>
    </location>
</feature>
<dbReference type="PRINTS" id="PR00075">
    <property type="entry name" value="FACDDSATRASE"/>
</dbReference>
<evidence type="ECO:0000313" key="18">
    <source>
        <dbReference type="EMBL" id="KAH0968443.1"/>
    </source>
</evidence>
<evidence type="ECO:0000313" key="19">
    <source>
        <dbReference type="Proteomes" id="UP000824596"/>
    </source>
</evidence>
<dbReference type="InterPro" id="IPR015876">
    <property type="entry name" value="Acyl-CoA_DS"/>
</dbReference>
<keyword evidence="4 14" id="KW-0349">Heme</keyword>
<dbReference type="CDD" id="cd03505">
    <property type="entry name" value="Delta9-FADS-like"/>
    <property type="match status" value="1"/>
</dbReference>
<feature type="transmembrane region" description="Helical" evidence="16">
    <location>
        <begin position="58"/>
        <end position="77"/>
    </location>
</feature>
<evidence type="ECO:0000256" key="5">
    <source>
        <dbReference type="ARBA" id="ARBA00022692"/>
    </source>
</evidence>
<evidence type="ECO:0000256" key="2">
    <source>
        <dbReference type="ARBA" id="ARBA00009295"/>
    </source>
</evidence>
<dbReference type="OrthoDB" id="10260134at2759"/>
<keyword evidence="13 14" id="KW-0275">Fatty acid biosynthesis</keyword>
<keyword evidence="7 14" id="KW-0276">Fatty acid metabolism</keyword>
<comment type="similarity">
    <text evidence="2 14">Belongs to the fatty acid desaturase type 1 family.</text>
</comment>
<evidence type="ECO:0000256" key="11">
    <source>
        <dbReference type="ARBA" id="ARBA00023098"/>
    </source>
</evidence>
<proteinExistence type="inferred from homology"/>
<keyword evidence="10 14" id="KW-0408">Iron</keyword>
<feature type="domain" description="Cytochrome b5 heme-binding" evidence="17">
    <location>
        <begin position="354"/>
        <end position="433"/>
    </location>
</feature>
<evidence type="ECO:0000256" key="3">
    <source>
        <dbReference type="ARBA" id="ARBA00022516"/>
    </source>
</evidence>
<dbReference type="SMART" id="SM01117">
    <property type="entry name" value="Cyt-b5"/>
    <property type="match status" value="1"/>
</dbReference>
<dbReference type="PROSITE" id="PS00191">
    <property type="entry name" value="CYTOCHROME_B5_1"/>
    <property type="match status" value="1"/>
</dbReference>
<dbReference type="InterPro" id="IPR005804">
    <property type="entry name" value="FA_desaturase_dom"/>
</dbReference>
<evidence type="ECO:0000256" key="12">
    <source>
        <dbReference type="ARBA" id="ARBA00023136"/>
    </source>
</evidence>
<accession>A0A9P8N6B3</accession>
<evidence type="ECO:0000256" key="13">
    <source>
        <dbReference type="ARBA" id="ARBA00023160"/>
    </source>
</evidence>
<dbReference type="GO" id="GO:0004768">
    <property type="term" value="F:stearoyl-CoA 9-desaturase activity"/>
    <property type="evidence" value="ECO:0007669"/>
    <property type="project" value="UniProtKB-UniRule"/>
</dbReference>
<dbReference type="EMBL" id="JAIZPD010000001">
    <property type="protein sequence ID" value="KAH0968443.1"/>
    <property type="molecule type" value="Genomic_DNA"/>
</dbReference>
<dbReference type="GO" id="GO:0020037">
    <property type="term" value="F:heme binding"/>
    <property type="evidence" value="ECO:0007669"/>
    <property type="project" value="InterPro"/>
</dbReference>
<dbReference type="AlphaFoldDB" id="A0A9P8N6B3"/>
<dbReference type="InterPro" id="IPR001522">
    <property type="entry name" value="FADS-1_CS"/>
</dbReference>
<dbReference type="Proteomes" id="UP000824596">
    <property type="component" value="Unassembled WGS sequence"/>
</dbReference>
<keyword evidence="5 16" id="KW-0812">Transmembrane</keyword>
<keyword evidence="14" id="KW-0813">Transport</keyword>
<dbReference type="Pfam" id="PF00487">
    <property type="entry name" value="FA_desaturase"/>
    <property type="match status" value="1"/>
</dbReference>
<feature type="region of interest" description="Disordered" evidence="15">
    <location>
        <begin position="1"/>
        <end position="37"/>
    </location>
</feature>
<dbReference type="PROSITE" id="PS00476">
    <property type="entry name" value="FATTY_ACID_DESATUR_1"/>
    <property type="match status" value="1"/>
</dbReference>
<comment type="catalytic activity">
    <reaction evidence="14">
        <text>octadecanoyl-CoA + 2 Fe(II)-[cytochrome b5] + O2 + 2 H(+) = (9Z)-octadecenoyl-CoA + 2 Fe(III)-[cytochrome b5] + 2 H2O</text>
        <dbReference type="Rhea" id="RHEA:19721"/>
        <dbReference type="Rhea" id="RHEA-COMP:10438"/>
        <dbReference type="Rhea" id="RHEA-COMP:10439"/>
        <dbReference type="ChEBI" id="CHEBI:15377"/>
        <dbReference type="ChEBI" id="CHEBI:15378"/>
        <dbReference type="ChEBI" id="CHEBI:15379"/>
        <dbReference type="ChEBI" id="CHEBI:29033"/>
        <dbReference type="ChEBI" id="CHEBI:29034"/>
        <dbReference type="ChEBI" id="CHEBI:57387"/>
        <dbReference type="ChEBI" id="CHEBI:57394"/>
        <dbReference type="EC" id="1.14.19.1"/>
    </reaction>
</comment>
<evidence type="ECO:0000256" key="4">
    <source>
        <dbReference type="ARBA" id="ARBA00022617"/>
    </source>
</evidence>
<sequence>MVLSESTTMSYTTKVATGGGTTTTTTTTTTKAKPTARRKEILSKVRGGLKPHETYSKINWRSVFFVFGIPIAGFLAAPSTPLRWQTFVFSAICYGVAITGITAGYHRLWAHRSYEGGALLRVYLALAGASAAQGSIRWWVRDHRAHHRYSDTDKDPYSVQDGLWHAHIGWLLVRKDKNKVGRADVSDLDSDPLVVWQHRHFLAILIATVVVLPPVVCGLGWGDWRGGFVYGCLVRTFFVHQSTFCVNSLAHWLGEQPYDDAHTPRDHLVTAIITFGEGYHNFHHEFPSDYRSSPVWYHWDPTKWLIAGLEFVGLAYGLKTFRRNEIEKRKLQQEQKNMSRRLGQLDWGVPLECLPIVDWPDFKKQVDDNGKKWIAIGGVIYDVAGFMDTHPGGKSMLNMGMGRDATQWFEGGVYSHSGNAHNLLCGMRVAVLRGGMQVETLSH</sequence>
<dbReference type="GeneID" id="68350214"/>
<feature type="transmembrane region" description="Helical" evidence="16">
    <location>
        <begin position="84"/>
        <end position="106"/>
    </location>
</feature>
<dbReference type="InterPro" id="IPR018506">
    <property type="entry name" value="Cyt_B5_heme-BS"/>
</dbReference>
<organism evidence="18 19">
    <name type="scientific">Hirsutella rhossiliensis</name>
    <dbReference type="NCBI Taxonomy" id="111463"/>
    <lineage>
        <taxon>Eukaryota</taxon>
        <taxon>Fungi</taxon>
        <taxon>Dikarya</taxon>
        <taxon>Ascomycota</taxon>
        <taxon>Pezizomycotina</taxon>
        <taxon>Sordariomycetes</taxon>
        <taxon>Hypocreomycetidae</taxon>
        <taxon>Hypocreales</taxon>
        <taxon>Ophiocordycipitaceae</taxon>
        <taxon>Hirsutella</taxon>
    </lineage>
</organism>
<feature type="transmembrane region" description="Helical" evidence="16">
    <location>
        <begin position="201"/>
        <end position="221"/>
    </location>
</feature>
<evidence type="ECO:0000256" key="15">
    <source>
        <dbReference type="SAM" id="MobiDB-lite"/>
    </source>
</evidence>
<dbReference type="PIRSF" id="PIRSF000345">
    <property type="entry name" value="OLE1"/>
    <property type="match status" value="1"/>
</dbReference>
<keyword evidence="12 16" id="KW-0472">Membrane</keyword>
<dbReference type="GO" id="GO:0005789">
    <property type="term" value="C:endoplasmic reticulum membrane"/>
    <property type="evidence" value="ECO:0007669"/>
    <property type="project" value="TreeGrafter"/>
</dbReference>
<evidence type="ECO:0000256" key="8">
    <source>
        <dbReference type="ARBA" id="ARBA00022989"/>
    </source>
</evidence>
<evidence type="ECO:0000256" key="10">
    <source>
        <dbReference type="ARBA" id="ARBA00023004"/>
    </source>
</evidence>
<keyword evidence="9 14" id="KW-0560">Oxidoreductase</keyword>
<comment type="subcellular location">
    <subcellularLocation>
        <location evidence="1">Membrane</location>
        <topology evidence="1">Multi-pass membrane protein</topology>
    </subcellularLocation>
</comment>
<dbReference type="InterPro" id="IPR036400">
    <property type="entry name" value="Cyt_B5-like_heme/steroid_sf"/>
</dbReference>
<keyword evidence="19" id="KW-1185">Reference proteome</keyword>
<dbReference type="Gene3D" id="3.10.120.10">
    <property type="entry name" value="Cytochrome b5-like heme/steroid binding domain"/>
    <property type="match status" value="1"/>
</dbReference>
<keyword evidence="11 14" id="KW-0443">Lipid metabolism</keyword>